<dbReference type="Gene3D" id="1.20.1280.50">
    <property type="match status" value="1"/>
</dbReference>
<dbReference type="GO" id="GO:0004523">
    <property type="term" value="F:RNA-DNA hybrid ribonuclease activity"/>
    <property type="evidence" value="ECO:0007669"/>
    <property type="project" value="InterPro"/>
</dbReference>
<evidence type="ECO:0000259" key="3">
    <source>
        <dbReference type="Pfam" id="PF03478"/>
    </source>
</evidence>
<dbReference type="GO" id="GO:0003676">
    <property type="term" value="F:nucleic acid binding"/>
    <property type="evidence" value="ECO:0007669"/>
    <property type="project" value="InterPro"/>
</dbReference>
<dbReference type="SUPFAM" id="SSF81383">
    <property type="entry name" value="F-box domain"/>
    <property type="match status" value="1"/>
</dbReference>
<evidence type="ECO:0008006" key="7">
    <source>
        <dbReference type="Google" id="ProtNLM"/>
    </source>
</evidence>
<protein>
    <recommendedName>
        <fullName evidence="7">F-box domain-containing protein</fullName>
    </recommendedName>
</protein>
<reference evidence="5 6" key="1">
    <citation type="submission" date="2018-10" db="EMBL/GenBank/DDBJ databases">
        <title>A high-quality apple genome assembly.</title>
        <authorList>
            <person name="Hu J."/>
        </authorList>
    </citation>
    <scope>NUCLEOTIDE SEQUENCE [LARGE SCALE GENOMIC DNA]</scope>
    <source>
        <strain evidence="6">cv. HFTH1</strain>
        <tissue evidence="5">Young leaf</tissue>
    </source>
</reference>
<accession>A0A498HIJ3</accession>
<name>A0A498HIJ3_MALDO</name>
<proteinExistence type="predicted"/>
<evidence type="ECO:0000313" key="6">
    <source>
        <dbReference type="Proteomes" id="UP000290289"/>
    </source>
</evidence>
<feature type="domain" description="F-box" evidence="2">
    <location>
        <begin position="95"/>
        <end position="130"/>
    </location>
</feature>
<evidence type="ECO:0000259" key="4">
    <source>
        <dbReference type="Pfam" id="PF13456"/>
    </source>
</evidence>
<feature type="region of interest" description="Disordered" evidence="1">
    <location>
        <begin position="1"/>
        <end position="57"/>
    </location>
</feature>
<dbReference type="AlphaFoldDB" id="A0A498HIJ3"/>
<evidence type="ECO:0000313" key="5">
    <source>
        <dbReference type="EMBL" id="RXH71318.1"/>
    </source>
</evidence>
<feature type="domain" description="RNase H type-1" evidence="4">
    <location>
        <begin position="392"/>
        <end position="437"/>
    </location>
</feature>
<dbReference type="PANTHER" id="PTHR44259:SF15">
    <property type="entry name" value="F-BOX PROTEIN KIB2-RELATED"/>
    <property type="match status" value="1"/>
</dbReference>
<organism evidence="5 6">
    <name type="scientific">Malus domestica</name>
    <name type="common">Apple</name>
    <name type="synonym">Pyrus malus</name>
    <dbReference type="NCBI Taxonomy" id="3750"/>
    <lineage>
        <taxon>Eukaryota</taxon>
        <taxon>Viridiplantae</taxon>
        <taxon>Streptophyta</taxon>
        <taxon>Embryophyta</taxon>
        <taxon>Tracheophyta</taxon>
        <taxon>Spermatophyta</taxon>
        <taxon>Magnoliopsida</taxon>
        <taxon>eudicotyledons</taxon>
        <taxon>Gunneridae</taxon>
        <taxon>Pentapetalae</taxon>
        <taxon>rosids</taxon>
        <taxon>fabids</taxon>
        <taxon>Rosales</taxon>
        <taxon>Rosaceae</taxon>
        <taxon>Amygdaloideae</taxon>
        <taxon>Maleae</taxon>
        <taxon>Malus</taxon>
    </lineage>
</organism>
<dbReference type="InterPro" id="IPR005174">
    <property type="entry name" value="KIB1-4_b-propeller"/>
</dbReference>
<gene>
    <name evidence="5" type="ORF">DVH24_018673</name>
</gene>
<dbReference type="InterPro" id="IPR002156">
    <property type="entry name" value="RNaseH_domain"/>
</dbReference>
<dbReference type="Pfam" id="PF03478">
    <property type="entry name" value="Beta-prop_KIB1-4"/>
    <property type="match status" value="1"/>
</dbReference>
<dbReference type="InterPro" id="IPR050942">
    <property type="entry name" value="F-box_BR-signaling"/>
</dbReference>
<dbReference type="Proteomes" id="UP000290289">
    <property type="component" value="Chromosome 16"/>
</dbReference>
<dbReference type="InterPro" id="IPR001810">
    <property type="entry name" value="F-box_dom"/>
</dbReference>
<evidence type="ECO:0000259" key="2">
    <source>
        <dbReference type="Pfam" id="PF00646"/>
    </source>
</evidence>
<dbReference type="Pfam" id="PF00646">
    <property type="entry name" value="F-box"/>
    <property type="match status" value="1"/>
</dbReference>
<dbReference type="PANTHER" id="PTHR44259">
    <property type="entry name" value="OS07G0183000 PROTEIN-RELATED"/>
    <property type="match status" value="1"/>
</dbReference>
<sequence>MSSMQQPFNTGQSQGQGQAKAEEWMQSTQETAHEARNATADAAQSAKESSQHGKDQSAGFLQQTGEQVMNMAHGAMDSDPENLHSNQIKRSTSSWSELPIDPCALILSKLSFANVLRFKAVCPSWNKAVKFVSQSSLSSSFPCLSEPPWILLPQYTDDDGFRFSSVEGKVYSLKNTPYELRHGNSICLGSSQGWLFFFWNKNQLQLLLLNPVSGIQLPLPRFKTFPDIISIQYKTQSAERELCTIKFKTSTHANNQIQGTESYNVGSAKDLARQISKVVLCSRPTCSSSNKNIGVLVMYDFTDRWLNVYSNSNYLAFCTTTDRRWRKLAKHRMYIDVTSYDNQFYALRQNYYRDYIIKTGEDVFRVVRFYKDFFSETIAFHIYKLEYLIDGKSRWIEDNVERQEVDAADSVMGLQFARDLGFSSVMLEMDSKALVQINDDEDCYETTS</sequence>
<dbReference type="InterPro" id="IPR036047">
    <property type="entry name" value="F-box-like_dom_sf"/>
</dbReference>
<dbReference type="STRING" id="3750.A0A498HIJ3"/>
<dbReference type="EMBL" id="RDQH01000342">
    <property type="protein sequence ID" value="RXH71318.1"/>
    <property type="molecule type" value="Genomic_DNA"/>
</dbReference>
<feature type="compositionally biased region" description="Polar residues" evidence="1">
    <location>
        <begin position="1"/>
        <end position="17"/>
    </location>
</feature>
<comment type="caution">
    <text evidence="5">The sequence shown here is derived from an EMBL/GenBank/DDBJ whole genome shotgun (WGS) entry which is preliminary data.</text>
</comment>
<feature type="domain" description="KIB1-4 beta-propeller" evidence="3">
    <location>
        <begin position="168"/>
        <end position="357"/>
    </location>
</feature>
<dbReference type="Pfam" id="PF13456">
    <property type="entry name" value="RVT_3"/>
    <property type="match status" value="1"/>
</dbReference>
<keyword evidence="6" id="KW-1185">Reference proteome</keyword>
<evidence type="ECO:0000256" key="1">
    <source>
        <dbReference type="SAM" id="MobiDB-lite"/>
    </source>
</evidence>